<evidence type="ECO:0000256" key="4">
    <source>
        <dbReference type="ARBA" id="ARBA00022842"/>
    </source>
</evidence>
<dbReference type="InterPro" id="IPR041492">
    <property type="entry name" value="HAD_2"/>
</dbReference>
<keyword evidence="4" id="KW-0460">Magnesium</keyword>
<dbReference type="GO" id="GO:0046872">
    <property type="term" value="F:metal ion binding"/>
    <property type="evidence" value="ECO:0007669"/>
    <property type="project" value="UniProtKB-KW"/>
</dbReference>
<dbReference type="RefSeq" id="WP_106715017.1">
    <property type="nucleotide sequence ID" value="NZ_JACHXT010000002.1"/>
</dbReference>
<dbReference type="SFLD" id="SFLDS00003">
    <property type="entry name" value="Haloacid_Dehalogenase"/>
    <property type="match status" value="1"/>
</dbReference>
<dbReference type="OrthoDB" id="9797743at2"/>
<dbReference type="InterPro" id="IPR036412">
    <property type="entry name" value="HAD-like_sf"/>
</dbReference>
<name>A0A2P7AZS4_9HYPH</name>
<evidence type="ECO:0000313" key="5">
    <source>
        <dbReference type="EMBL" id="PSH59712.1"/>
    </source>
</evidence>
<dbReference type="InterPro" id="IPR023198">
    <property type="entry name" value="PGP-like_dom2"/>
</dbReference>
<gene>
    <name evidence="5" type="ORF">CU100_02795</name>
</gene>
<evidence type="ECO:0000313" key="6">
    <source>
        <dbReference type="Proteomes" id="UP000241158"/>
    </source>
</evidence>
<organism evidence="5 6">
    <name type="scientific">Phyllobacterium endophyticum</name>
    <dbReference type="NCBI Taxonomy" id="1149773"/>
    <lineage>
        <taxon>Bacteria</taxon>
        <taxon>Pseudomonadati</taxon>
        <taxon>Pseudomonadota</taxon>
        <taxon>Alphaproteobacteria</taxon>
        <taxon>Hyphomicrobiales</taxon>
        <taxon>Phyllobacteriaceae</taxon>
        <taxon>Phyllobacterium</taxon>
    </lineage>
</organism>
<dbReference type="Gene3D" id="1.10.150.240">
    <property type="entry name" value="Putative phosphatase, domain 2"/>
    <property type="match status" value="1"/>
</dbReference>
<keyword evidence="3" id="KW-0479">Metal-binding</keyword>
<dbReference type="InterPro" id="IPR051600">
    <property type="entry name" value="Beta-PGM-like"/>
</dbReference>
<dbReference type="Gene3D" id="3.40.50.1000">
    <property type="entry name" value="HAD superfamily/HAD-like"/>
    <property type="match status" value="1"/>
</dbReference>
<dbReference type="PANTHER" id="PTHR46193">
    <property type="entry name" value="6-PHOSPHOGLUCONATE PHOSPHATASE"/>
    <property type="match status" value="1"/>
</dbReference>
<accession>A0A2P7AZS4</accession>
<dbReference type="SUPFAM" id="SSF56784">
    <property type="entry name" value="HAD-like"/>
    <property type="match status" value="1"/>
</dbReference>
<dbReference type="PANTHER" id="PTHR46193:SF10">
    <property type="entry name" value="6-PHOSPHOGLUCONATE PHOSPHATASE"/>
    <property type="match status" value="1"/>
</dbReference>
<evidence type="ECO:0000256" key="2">
    <source>
        <dbReference type="ARBA" id="ARBA00006171"/>
    </source>
</evidence>
<comment type="cofactor">
    <cofactor evidence="1">
        <name>Mg(2+)</name>
        <dbReference type="ChEBI" id="CHEBI:18420"/>
    </cofactor>
</comment>
<dbReference type="InterPro" id="IPR023214">
    <property type="entry name" value="HAD_sf"/>
</dbReference>
<dbReference type="EMBL" id="PGGN01000001">
    <property type="protein sequence ID" value="PSH59712.1"/>
    <property type="molecule type" value="Genomic_DNA"/>
</dbReference>
<dbReference type="GO" id="GO:0003824">
    <property type="term" value="F:catalytic activity"/>
    <property type="evidence" value="ECO:0007669"/>
    <property type="project" value="UniProtKB-ARBA"/>
</dbReference>
<dbReference type="SFLD" id="SFLDG01129">
    <property type="entry name" value="C1.5:_HAD__Beta-PGM__Phosphata"/>
    <property type="match status" value="1"/>
</dbReference>
<evidence type="ECO:0000256" key="3">
    <source>
        <dbReference type="ARBA" id="ARBA00022723"/>
    </source>
</evidence>
<protein>
    <submittedName>
        <fullName evidence="5">HAD family phosphatase</fullName>
    </submittedName>
</protein>
<sequence length="219" mass="23923">MTRPELVIFDCDGVLVDTETLGNRHLVEMLCASGYATTFEAVRRDFCGMPMRAVKEKVESEGYVLGDDFVDRWYKAIPIIFENGVEAIPHIEEVIAAVKQAELPYCVASSANVEKMHITLGKTGLIDHFRDVLYSASMVARGKPFPDLFLHAAREMGHEPSRSVVIEDSVAGTRAGTAAGMRVFSYCGDKHADHEGLTAAGGILFDDMRKLPAMLGLAA</sequence>
<proteinExistence type="inferred from homology"/>
<dbReference type="Proteomes" id="UP000241158">
    <property type="component" value="Unassembled WGS sequence"/>
</dbReference>
<dbReference type="InterPro" id="IPR006439">
    <property type="entry name" value="HAD-SF_hydro_IA"/>
</dbReference>
<evidence type="ECO:0000256" key="1">
    <source>
        <dbReference type="ARBA" id="ARBA00001946"/>
    </source>
</evidence>
<comment type="similarity">
    <text evidence="2">Belongs to the HAD-like hydrolase superfamily. CbbY/CbbZ/Gph/YieH family.</text>
</comment>
<reference evidence="6" key="1">
    <citation type="submission" date="2017-11" db="EMBL/GenBank/DDBJ databases">
        <authorList>
            <person name="Kuznetsova I."/>
            <person name="Sazanova A."/>
            <person name="Chirak E."/>
            <person name="Safronova V."/>
            <person name="Willems A."/>
        </authorList>
    </citation>
    <scope>NUCLEOTIDE SEQUENCE [LARGE SCALE GENOMIC DNA]</scope>
    <source>
        <strain evidence="6">PEPV15</strain>
    </source>
</reference>
<dbReference type="NCBIfam" id="TIGR01509">
    <property type="entry name" value="HAD-SF-IA-v3"/>
    <property type="match status" value="1"/>
</dbReference>
<keyword evidence="6" id="KW-1185">Reference proteome</keyword>
<dbReference type="CDD" id="cd07526">
    <property type="entry name" value="HAD_BPGM_like"/>
    <property type="match status" value="1"/>
</dbReference>
<dbReference type="AlphaFoldDB" id="A0A2P7AZS4"/>
<dbReference type="Pfam" id="PF13419">
    <property type="entry name" value="HAD_2"/>
    <property type="match status" value="1"/>
</dbReference>
<comment type="caution">
    <text evidence="5">The sequence shown here is derived from an EMBL/GenBank/DDBJ whole genome shotgun (WGS) entry which is preliminary data.</text>
</comment>